<dbReference type="EMBL" id="CANHGI010000004">
    <property type="protein sequence ID" value="CAI5449323.1"/>
    <property type="molecule type" value="Genomic_DNA"/>
</dbReference>
<keyword evidence="1" id="KW-0472">Membrane</keyword>
<evidence type="ECO:0000256" key="1">
    <source>
        <dbReference type="SAM" id="Phobius"/>
    </source>
</evidence>
<dbReference type="Proteomes" id="UP001152747">
    <property type="component" value="Unassembled WGS sequence"/>
</dbReference>
<evidence type="ECO:0000313" key="3">
    <source>
        <dbReference type="Proteomes" id="UP001152747"/>
    </source>
</evidence>
<reference evidence="2" key="1">
    <citation type="submission" date="2022-11" db="EMBL/GenBank/DDBJ databases">
        <authorList>
            <person name="Kikuchi T."/>
        </authorList>
    </citation>
    <scope>NUCLEOTIDE SEQUENCE</scope>
    <source>
        <strain evidence="2">PS1010</strain>
    </source>
</reference>
<keyword evidence="3" id="KW-1185">Reference proteome</keyword>
<dbReference type="AlphaFoldDB" id="A0A9P1ITX4"/>
<comment type="caution">
    <text evidence="2">The sequence shown here is derived from an EMBL/GenBank/DDBJ whole genome shotgun (WGS) entry which is preliminary data.</text>
</comment>
<evidence type="ECO:0000313" key="2">
    <source>
        <dbReference type="EMBL" id="CAI5449323.1"/>
    </source>
</evidence>
<feature type="transmembrane region" description="Helical" evidence="1">
    <location>
        <begin position="45"/>
        <end position="68"/>
    </location>
</feature>
<gene>
    <name evidence="2" type="ORF">CAMP_LOCUS11960</name>
</gene>
<proteinExistence type="predicted"/>
<keyword evidence="1" id="KW-0812">Transmembrane</keyword>
<feature type="transmembrane region" description="Helical" evidence="1">
    <location>
        <begin position="12"/>
        <end position="33"/>
    </location>
</feature>
<accession>A0A9P1ITX4</accession>
<keyword evidence="1" id="KW-1133">Transmembrane helix</keyword>
<name>A0A9P1ITX4_9PELO</name>
<protein>
    <submittedName>
        <fullName evidence="2">Uncharacterized protein</fullName>
    </submittedName>
</protein>
<organism evidence="2 3">
    <name type="scientific">Caenorhabditis angaria</name>
    <dbReference type="NCBI Taxonomy" id="860376"/>
    <lineage>
        <taxon>Eukaryota</taxon>
        <taxon>Metazoa</taxon>
        <taxon>Ecdysozoa</taxon>
        <taxon>Nematoda</taxon>
        <taxon>Chromadorea</taxon>
        <taxon>Rhabditida</taxon>
        <taxon>Rhabditina</taxon>
        <taxon>Rhabditomorpha</taxon>
        <taxon>Rhabditoidea</taxon>
        <taxon>Rhabditidae</taxon>
        <taxon>Peloderinae</taxon>
        <taxon>Caenorhabditis</taxon>
    </lineage>
</organism>
<sequence>MAPIDHCHPTAFCLLFLLFFFVFYQMFNQYIFSASPCPPTLFPRLQLRICLVVTLSLFFLQLLLLLVAHF</sequence>